<name>A0ABT1RYR2_9FIRM</name>
<accession>A0ABT1RYR2</accession>
<protein>
    <submittedName>
        <fullName evidence="1">Uncharacterized protein</fullName>
    </submittedName>
</protein>
<dbReference type="EMBL" id="JANFZH010000015">
    <property type="protein sequence ID" value="MCQ4839817.1"/>
    <property type="molecule type" value="Genomic_DNA"/>
</dbReference>
<gene>
    <name evidence="1" type="ORF">NE695_07810</name>
</gene>
<organism evidence="1 2">
    <name type="scientific">Neglectibacter timonensis</name>
    <dbReference type="NCBI Taxonomy" id="1776382"/>
    <lineage>
        <taxon>Bacteria</taxon>
        <taxon>Bacillati</taxon>
        <taxon>Bacillota</taxon>
        <taxon>Clostridia</taxon>
        <taxon>Eubacteriales</taxon>
        <taxon>Oscillospiraceae</taxon>
        <taxon>Neglectibacter</taxon>
    </lineage>
</organism>
<keyword evidence="2" id="KW-1185">Reference proteome</keyword>
<reference evidence="1 2" key="1">
    <citation type="submission" date="2022-06" db="EMBL/GenBank/DDBJ databases">
        <title>Isolation of gut microbiota from human fecal samples.</title>
        <authorList>
            <person name="Pamer E.G."/>
            <person name="Barat B."/>
            <person name="Waligurski E."/>
            <person name="Medina S."/>
            <person name="Paddock L."/>
            <person name="Mostad J."/>
        </authorList>
    </citation>
    <scope>NUCLEOTIDE SEQUENCE [LARGE SCALE GENOMIC DNA]</scope>
    <source>
        <strain evidence="1 2">DFI.9.73</strain>
    </source>
</reference>
<sequence>MYDFVEQPVTIRNSEFPMLRKEPSHVFMQYGLQPTFFLRSDVEAEERPQPIFKAYFKRRKRKA</sequence>
<evidence type="ECO:0000313" key="1">
    <source>
        <dbReference type="EMBL" id="MCQ4839817.1"/>
    </source>
</evidence>
<proteinExistence type="predicted"/>
<dbReference type="Proteomes" id="UP001524473">
    <property type="component" value="Unassembled WGS sequence"/>
</dbReference>
<dbReference type="GeneID" id="90533718"/>
<evidence type="ECO:0000313" key="2">
    <source>
        <dbReference type="Proteomes" id="UP001524473"/>
    </source>
</evidence>
<dbReference type="RefSeq" id="WP_066867052.1">
    <property type="nucleotide sequence ID" value="NZ_CABKVV010000014.1"/>
</dbReference>
<comment type="caution">
    <text evidence="1">The sequence shown here is derived from an EMBL/GenBank/DDBJ whole genome shotgun (WGS) entry which is preliminary data.</text>
</comment>